<sequence length="198" mass="23474">MKKTVKSPIIQTLSLVESYNFYIENKIRREELISNFSRYKPSVPFSSRLNDWISEWYEKHKSIFEFVDDDDFNSKDIKETLDRYVKLYNETGRIRIWTGGSELTIFGSAQMNHLFRAWHEFTHIIHQSGFDFAGESIVASIQISELPSDWILEKELIIIEILGQNQYYSKHKRFLINQRKYCVDYLKNPASAILTKQS</sequence>
<accession>A0ABT3HIT1</accession>
<reference evidence="1" key="1">
    <citation type="submission" date="2022-10" db="EMBL/GenBank/DDBJ databases">
        <title>Chryseobacterium babae sp. nov. isolated from the gut of the beetle Oryctes rhinoceros, and Chryseobacterium kimseyorum sp. nov., isolated from a stick insect rearing cage.</title>
        <authorList>
            <person name="Shelomi M."/>
            <person name="Han C.-J."/>
            <person name="Chen W.-M."/>
            <person name="Chen H.-K."/>
            <person name="Liaw S.-J."/>
            <person name="Muhle E."/>
            <person name="Clermont D."/>
        </authorList>
    </citation>
    <scope>NUCLEOTIDE SEQUENCE</scope>
    <source>
        <strain evidence="1">WLa1L2M3</strain>
    </source>
</reference>
<dbReference type="EMBL" id="JAPDHV010000001">
    <property type="protein sequence ID" value="MCW3159692.1"/>
    <property type="molecule type" value="Genomic_DNA"/>
</dbReference>
<comment type="caution">
    <text evidence="1">The sequence shown here is derived from an EMBL/GenBank/DDBJ whole genome shotgun (WGS) entry which is preliminary data.</text>
</comment>
<dbReference type="Proteomes" id="UP001163719">
    <property type="component" value="Unassembled WGS sequence"/>
</dbReference>
<protein>
    <recommendedName>
        <fullName evidence="3">IrrE N-terminal-like domain-containing protein</fullName>
    </recommendedName>
</protein>
<evidence type="ECO:0008006" key="3">
    <source>
        <dbReference type="Google" id="ProtNLM"/>
    </source>
</evidence>
<gene>
    <name evidence="1" type="ORF">OH806_00175</name>
</gene>
<proteinExistence type="predicted"/>
<organism evidence="1 2">
    <name type="scientific">Chryseobacterium oryctis</name>
    <dbReference type="NCBI Taxonomy" id="2952618"/>
    <lineage>
        <taxon>Bacteria</taxon>
        <taxon>Pseudomonadati</taxon>
        <taxon>Bacteroidota</taxon>
        <taxon>Flavobacteriia</taxon>
        <taxon>Flavobacteriales</taxon>
        <taxon>Weeksellaceae</taxon>
        <taxon>Chryseobacterium group</taxon>
        <taxon>Chryseobacterium</taxon>
    </lineage>
</organism>
<evidence type="ECO:0000313" key="1">
    <source>
        <dbReference type="EMBL" id="MCW3159692.1"/>
    </source>
</evidence>
<dbReference type="RefSeq" id="WP_264741671.1">
    <property type="nucleotide sequence ID" value="NZ_JAPDHV010000001.1"/>
</dbReference>
<evidence type="ECO:0000313" key="2">
    <source>
        <dbReference type="Proteomes" id="UP001163719"/>
    </source>
</evidence>
<name>A0ABT3HIT1_9FLAO</name>
<keyword evidence="2" id="KW-1185">Reference proteome</keyword>